<reference evidence="2 3" key="1">
    <citation type="journal article" date="2019" name="Int. J. Syst. Evol. Microbiol.">
        <title>The Global Catalogue of Microorganisms (GCM) 10K type strain sequencing project: providing services to taxonomists for standard genome sequencing and annotation.</title>
        <authorList>
            <consortium name="The Broad Institute Genomics Platform"/>
            <consortium name="The Broad Institute Genome Sequencing Center for Infectious Disease"/>
            <person name="Wu L."/>
            <person name="Ma J."/>
        </authorList>
    </citation>
    <scope>NUCLEOTIDE SEQUENCE [LARGE SCALE GENOMIC DNA]</scope>
    <source>
        <strain evidence="2 3">JCM 13581</strain>
    </source>
</reference>
<comment type="caution">
    <text evidence="2">The sequence shown here is derived from an EMBL/GenBank/DDBJ whole genome shotgun (WGS) entry which is preliminary data.</text>
</comment>
<evidence type="ECO:0000256" key="1">
    <source>
        <dbReference type="SAM" id="Phobius"/>
    </source>
</evidence>
<accession>A0ABN2P0X7</accession>
<feature type="transmembrane region" description="Helical" evidence="1">
    <location>
        <begin position="34"/>
        <end position="54"/>
    </location>
</feature>
<proteinExistence type="predicted"/>
<organism evidence="2 3">
    <name type="scientific">Streptomyces sodiiphilus</name>
    <dbReference type="NCBI Taxonomy" id="226217"/>
    <lineage>
        <taxon>Bacteria</taxon>
        <taxon>Bacillati</taxon>
        <taxon>Actinomycetota</taxon>
        <taxon>Actinomycetes</taxon>
        <taxon>Kitasatosporales</taxon>
        <taxon>Streptomycetaceae</taxon>
        <taxon>Streptomyces</taxon>
    </lineage>
</organism>
<keyword evidence="1" id="KW-1133">Transmembrane helix</keyword>
<dbReference type="RefSeq" id="WP_344260123.1">
    <property type="nucleotide sequence ID" value="NZ_BAAAMJ010000015.1"/>
</dbReference>
<gene>
    <name evidence="2" type="ORF">GCM10009716_17650</name>
</gene>
<keyword evidence="1" id="KW-0472">Membrane</keyword>
<dbReference type="Proteomes" id="UP001501303">
    <property type="component" value="Unassembled WGS sequence"/>
</dbReference>
<evidence type="ECO:0000313" key="2">
    <source>
        <dbReference type="EMBL" id="GAA1908170.1"/>
    </source>
</evidence>
<keyword evidence="1" id="KW-0812">Transmembrane</keyword>
<evidence type="ECO:0000313" key="3">
    <source>
        <dbReference type="Proteomes" id="UP001501303"/>
    </source>
</evidence>
<keyword evidence="3" id="KW-1185">Reference proteome</keyword>
<name>A0ABN2P0X7_9ACTN</name>
<protein>
    <submittedName>
        <fullName evidence="2">Uncharacterized protein</fullName>
    </submittedName>
</protein>
<sequence length="60" mass="5961">MNEVVAHINESPVLADVEIRDTKGTVIPGSSPVLATPAAFLGGVAIASATVAAFEAGRNG</sequence>
<dbReference type="EMBL" id="BAAAMJ010000015">
    <property type="protein sequence ID" value="GAA1908170.1"/>
    <property type="molecule type" value="Genomic_DNA"/>
</dbReference>